<keyword evidence="1" id="KW-1133">Transmembrane helix</keyword>
<evidence type="ECO:0000313" key="2">
    <source>
        <dbReference type="EMBL" id="MDM8156254.1"/>
    </source>
</evidence>
<feature type="transmembrane region" description="Helical" evidence="1">
    <location>
        <begin position="64"/>
        <end position="85"/>
    </location>
</feature>
<gene>
    <name evidence="2" type="ORF">QUV96_01225</name>
</gene>
<feature type="transmembrane region" description="Helical" evidence="1">
    <location>
        <begin position="6"/>
        <end position="26"/>
    </location>
</feature>
<evidence type="ECO:0000313" key="3">
    <source>
        <dbReference type="Proteomes" id="UP001529340"/>
    </source>
</evidence>
<sequence>MLGRCFAGSGLLTVVLLFGFCIFSMCSGWTLINGAASLYLCIFYTSLITFLICGGLWLPKNCEHTALSLTLFGIGMALFFCFLVLPSLSSISHMQSLRQAESEGHTYLIELTNSFDPNDPGSSVYLYEVMSDSLVATTPTYTMSFDSYEAWMDTAVLRI</sequence>
<comment type="caution">
    <text evidence="2">The sequence shown here is derived from an EMBL/GenBank/DDBJ whole genome shotgun (WGS) entry which is preliminary data.</text>
</comment>
<name>A0ABT7U9E4_9FIRM</name>
<feature type="transmembrane region" description="Helical" evidence="1">
    <location>
        <begin position="38"/>
        <end position="58"/>
    </location>
</feature>
<keyword evidence="1" id="KW-0812">Transmembrane</keyword>
<proteinExistence type="predicted"/>
<reference evidence="2 3" key="3">
    <citation type="submission" date="2023-06" db="EMBL/GenBank/DDBJ databases">
        <authorList>
            <person name="Zeman M."/>
            <person name="Kubasova T."/>
            <person name="Jahodarova E."/>
            <person name="Nykrynova M."/>
            <person name="Rychlik I."/>
        </authorList>
    </citation>
    <scope>NUCLEOTIDE SEQUENCE [LARGE SCALE GENOMIC DNA]</scope>
    <source>
        <strain evidence="2 3">ET39</strain>
    </source>
</reference>
<reference evidence="2 3" key="1">
    <citation type="submission" date="2023-06" db="EMBL/GenBank/DDBJ databases">
        <title>Identification and characterization of horizontal gene transfer across gut microbiota members of farm animals based on homology search.</title>
        <authorList>
            <person name="Schwarzerova J."/>
            <person name="Nykrynova M."/>
            <person name="Jureckova K."/>
            <person name="Cejkova D."/>
            <person name="Rychlik I."/>
        </authorList>
    </citation>
    <scope>NUCLEOTIDE SEQUENCE [LARGE SCALE GENOMIC DNA]</scope>
    <source>
        <strain evidence="2 3">ET39</strain>
    </source>
</reference>
<reference evidence="3" key="2">
    <citation type="submission" date="2023-06" db="EMBL/GenBank/DDBJ databases">
        <title>Identification and characterization of horizontal gene transfer across gut microbiota members of farm animals based on homology search.</title>
        <authorList>
            <person name="Zeman M."/>
            <person name="Kubasova T."/>
            <person name="Jahodarova E."/>
            <person name="Nykrynova M."/>
            <person name="Rychlik I."/>
        </authorList>
    </citation>
    <scope>NUCLEOTIDE SEQUENCE [LARGE SCALE GENOMIC DNA]</scope>
    <source>
        <strain evidence="3">ET39</strain>
    </source>
</reference>
<accession>A0ABT7U9E4</accession>
<evidence type="ECO:0000256" key="1">
    <source>
        <dbReference type="SAM" id="Phobius"/>
    </source>
</evidence>
<dbReference type="EMBL" id="JAUDCG010000003">
    <property type="protein sequence ID" value="MDM8156254.1"/>
    <property type="molecule type" value="Genomic_DNA"/>
</dbReference>
<protein>
    <submittedName>
        <fullName evidence="2">Uncharacterized protein</fullName>
    </submittedName>
</protein>
<dbReference type="Proteomes" id="UP001529340">
    <property type="component" value="Unassembled WGS sequence"/>
</dbReference>
<organism evidence="2 3">
    <name type="scientific">Amedibacillus dolichus</name>
    <dbReference type="NCBI Taxonomy" id="31971"/>
    <lineage>
        <taxon>Bacteria</taxon>
        <taxon>Bacillati</taxon>
        <taxon>Bacillota</taxon>
        <taxon>Erysipelotrichia</taxon>
        <taxon>Erysipelotrichales</taxon>
        <taxon>Erysipelotrichaceae</taxon>
        <taxon>Amedibacillus</taxon>
    </lineage>
</organism>
<keyword evidence="3" id="KW-1185">Reference proteome</keyword>
<keyword evidence="1" id="KW-0472">Membrane</keyword>
<dbReference type="RefSeq" id="WP_289606723.1">
    <property type="nucleotide sequence ID" value="NZ_JAUDCG010000003.1"/>
</dbReference>